<dbReference type="PROSITE" id="PS50262">
    <property type="entry name" value="G_PROTEIN_RECEP_F1_2"/>
    <property type="match status" value="1"/>
</dbReference>
<feature type="transmembrane region" description="Helical" evidence="10">
    <location>
        <begin position="239"/>
        <end position="262"/>
    </location>
</feature>
<keyword evidence="7" id="KW-0675">Receptor</keyword>
<proteinExistence type="predicted"/>
<keyword evidence="9" id="KW-0807">Transducer</keyword>
<keyword evidence="6 10" id="KW-0472">Membrane</keyword>
<gene>
    <name evidence="12" type="ORF">PMEA_00009206</name>
</gene>
<evidence type="ECO:0000259" key="11">
    <source>
        <dbReference type="PROSITE" id="PS50262"/>
    </source>
</evidence>
<organism evidence="12 13">
    <name type="scientific">Pocillopora meandrina</name>
    <dbReference type="NCBI Taxonomy" id="46732"/>
    <lineage>
        <taxon>Eukaryota</taxon>
        <taxon>Metazoa</taxon>
        <taxon>Cnidaria</taxon>
        <taxon>Anthozoa</taxon>
        <taxon>Hexacorallia</taxon>
        <taxon>Scleractinia</taxon>
        <taxon>Astrocoeniina</taxon>
        <taxon>Pocilloporidae</taxon>
        <taxon>Pocillopora</taxon>
    </lineage>
</organism>
<comment type="caution">
    <text evidence="12">The sequence shown here is derived from an EMBL/GenBank/DDBJ whole genome shotgun (WGS) entry which is preliminary data.</text>
</comment>
<dbReference type="PANTHER" id="PTHR24246">
    <property type="entry name" value="OLFACTORY RECEPTOR AND ADENOSINE RECEPTOR"/>
    <property type="match status" value="1"/>
</dbReference>
<dbReference type="Gene3D" id="1.20.1070.10">
    <property type="entry name" value="Rhodopsin 7-helix transmembrane proteins"/>
    <property type="match status" value="1"/>
</dbReference>
<dbReference type="PRINTS" id="PR00237">
    <property type="entry name" value="GPCRRHODOPSN"/>
</dbReference>
<keyword evidence="5" id="KW-0297">G-protein coupled receptor</keyword>
<dbReference type="EMBL" id="CALNXJ010000018">
    <property type="protein sequence ID" value="CAH3121401.1"/>
    <property type="molecule type" value="Genomic_DNA"/>
</dbReference>
<evidence type="ECO:0000256" key="1">
    <source>
        <dbReference type="ARBA" id="ARBA00004651"/>
    </source>
</evidence>
<dbReference type="GO" id="GO:0005886">
    <property type="term" value="C:plasma membrane"/>
    <property type="evidence" value="ECO:0007669"/>
    <property type="project" value="UniProtKB-SubCell"/>
</dbReference>
<evidence type="ECO:0000256" key="8">
    <source>
        <dbReference type="ARBA" id="ARBA00023180"/>
    </source>
</evidence>
<feature type="non-terminal residue" evidence="12">
    <location>
        <position position="1"/>
    </location>
</feature>
<feature type="transmembrane region" description="Helical" evidence="10">
    <location>
        <begin position="83"/>
        <end position="107"/>
    </location>
</feature>
<keyword evidence="3 10" id="KW-0812">Transmembrane</keyword>
<evidence type="ECO:0000313" key="13">
    <source>
        <dbReference type="Proteomes" id="UP001159428"/>
    </source>
</evidence>
<feature type="domain" description="G-protein coupled receptors family 1 profile" evidence="11">
    <location>
        <begin position="62"/>
        <end position="293"/>
    </location>
</feature>
<keyword evidence="4 10" id="KW-1133">Transmembrane helix</keyword>
<dbReference type="InterPro" id="IPR000276">
    <property type="entry name" value="GPCR_Rhodpsn"/>
</dbReference>
<dbReference type="AlphaFoldDB" id="A0AAU9WPT2"/>
<evidence type="ECO:0000256" key="2">
    <source>
        <dbReference type="ARBA" id="ARBA00022475"/>
    </source>
</evidence>
<evidence type="ECO:0000256" key="9">
    <source>
        <dbReference type="ARBA" id="ARBA00023224"/>
    </source>
</evidence>
<evidence type="ECO:0000256" key="4">
    <source>
        <dbReference type="ARBA" id="ARBA00022989"/>
    </source>
</evidence>
<protein>
    <recommendedName>
        <fullName evidence="11">G-protein coupled receptors family 1 profile domain-containing protein</fullName>
    </recommendedName>
</protein>
<name>A0AAU9WPT2_9CNID</name>
<keyword evidence="2" id="KW-1003">Cell membrane</keyword>
<reference evidence="12 13" key="1">
    <citation type="submission" date="2022-05" db="EMBL/GenBank/DDBJ databases">
        <authorList>
            <consortium name="Genoscope - CEA"/>
            <person name="William W."/>
        </authorList>
    </citation>
    <scope>NUCLEOTIDE SEQUENCE [LARGE SCALE GENOMIC DNA]</scope>
</reference>
<evidence type="ECO:0000256" key="6">
    <source>
        <dbReference type="ARBA" id="ARBA00023136"/>
    </source>
</evidence>
<feature type="transmembrane region" description="Helical" evidence="10">
    <location>
        <begin position="274"/>
        <end position="295"/>
    </location>
</feature>
<keyword evidence="8" id="KW-0325">Glycoprotein</keyword>
<feature type="transmembrane region" description="Helical" evidence="10">
    <location>
        <begin position="45"/>
        <end position="71"/>
    </location>
</feature>
<evidence type="ECO:0000256" key="3">
    <source>
        <dbReference type="ARBA" id="ARBA00022692"/>
    </source>
</evidence>
<dbReference type="Proteomes" id="UP001159428">
    <property type="component" value="Unassembled WGS sequence"/>
</dbReference>
<accession>A0AAU9WPT2</accession>
<comment type="subcellular location">
    <subcellularLocation>
        <location evidence="1">Cell membrane</location>
        <topology evidence="1">Multi-pass membrane protein</topology>
    </subcellularLocation>
</comment>
<dbReference type="GO" id="GO:0004930">
    <property type="term" value="F:G protein-coupled receptor activity"/>
    <property type="evidence" value="ECO:0007669"/>
    <property type="project" value="UniProtKB-KW"/>
</dbReference>
<evidence type="ECO:0000256" key="10">
    <source>
        <dbReference type="SAM" id="Phobius"/>
    </source>
</evidence>
<dbReference type="InterPro" id="IPR017452">
    <property type="entry name" value="GPCR_Rhodpsn_7TM"/>
</dbReference>
<evidence type="ECO:0000256" key="5">
    <source>
        <dbReference type="ARBA" id="ARBA00023040"/>
    </source>
</evidence>
<evidence type="ECO:0000313" key="12">
    <source>
        <dbReference type="EMBL" id="CAH3121401.1"/>
    </source>
</evidence>
<sequence>SVVDSVLKEDNLLREMAPMNNTSSANVSIDVKIGLSLKALSRPEGIAWCTVFALVSFFIAVGNLLTIVLFAANKRVRKKSLYLVINMALADLLLGAFALPIYIYILISNGYQFSLTNVNWTSSQVYVLSYGISIWVSLTSAVFISCERLYTVYRPFKHRTLTTRTYHVVLFILWTLCLLKATAPFYLRSYKYFISYVRLSYGVIATSIICGSNIAIWRKFRRRNVTSQQKKRDEKNVRLTKTLMFASILNLICWVPFITLFGARNESVSVPMRWIVIASVLNSCNALINPVMYALRIPEFRQALALSCVTKRVEMKPGIVVIKGNNENFLRGETKLRACHNEPDNLASRCDNNEMETKL</sequence>
<evidence type="ECO:0000256" key="7">
    <source>
        <dbReference type="ARBA" id="ARBA00023170"/>
    </source>
</evidence>
<feature type="transmembrane region" description="Helical" evidence="10">
    <location>
        <begin position="127"/>
        <end position="146"/>
    </location>
</feature>
<dbReference type="PANTHER" id="PTHR24246:SF27">
    <property type="entry name" value="ADENOSINE RECEPTOR, ISOFORM A"/>
    <property type="match status" value="1"/>
</dbReference>
<dbReference type="CDD" id="cd00637">
    <property type="entry name" value="7tm_classA_rhodopsin-like"/>
    <property type="match status" value="1"/>
</dbReference>
<keyword evidence="13" id="KW-1185">Reference proteome</keyword>
<feature type="transmembrane region" description="Helical" evidence="10">
    <location>
        <begin position="166"/>
        <end position="187"/>
    </location>
</feature>
<dbReference type="Pfam" id="PF00001">
    <property type="entry name" value="7tm_1"/>
    <property type="match status" value="2"/>
</dbReference>
<dbReference type="SUPFAM" id="SSF81321">
    <property type="entry name" value="Family A G protein-coupled receptor-like"/>
    <property type="match status" value="1"/>
</dbReference>
<feature type="transmembrane region" description="Helical" evidence="10">
    <location>
        <begin position="199"/>
        <end position="218"/>
    </location>
</feature>